<dbReference type="EMBL" id="CAJOBP010082513">
    <property type="protein sequence ID" value="CAF4919553.1"/>
    <property type="molecule type" value="Genomic_DNA"/>
</dbReference>
<evidence type="ECO:0000313" key="1">
    <source>
        <dbReference type="EMBL" id="CAF4919553.1"/>
    </source>
</evidence>
<proteinExistence type="predicted"/>
<keyword evidence="2" id="KW-1185">Reference proteome</keyword>
<accession>A0A821W356</accession>
<feature type="non-terminal residue" evidence="1">
    <location>
        <position position="80"/>
    </location>
</feature>
<protein>
    <submittedName>
        <fullName evidence="1">Uncharacterized protein</fullName>
    </submittedName>
</protein>
<comment type="caution">
    <text evidence="1">The sequence shown here is derived from an EMBL/GenBank/DDBJ whole genome shotgun (WGS) entry which is preliminary data.</text>
</comment>
<gene>
    <name evidence="1" type="ORF">UJA718_LOCUS46357</name>
</gene>
<dbReference type="Proteomes" id="UP000663873">
    <property type="component" value="Unassembled WGS sequence"/>
</dbReference>
<organism evidence="1 2">
    <name type="scientific">Rotaria socialis</name>
    <dbReference type="NCBI Taxonomy" id="392032"/>
    <lineage>
        <taxon>Eukaryota</taxon>
        <taxon>Metazoa</taxon>
        <taxon>Spiralia</taxon>
        <taxon>Gnathifera</taxon>
        <taxon>Rotifera</taxon>
        <taxon>Eurotatoria</taxon>
        <taxon>Bdelloidea</taxon>
        <taxon>Philodinida</taxon>
        <taxon>Philodinidae</taxon>
        <taxon>Rotaria</taxon>
    </lineage>
</organism>
<reference evidence="1" key="1">
    <citation type="submission" date="2021-02" db="EMBL/GenBank/DDBJ databases">
        <authorList>
            <person name="Nowell W R."/>
        </authorList>
    </citation>
    <scope>NUCLEOTIDE SEQUENCE</scope>
</reference>
<dbReference type="AlphaFoldDB" id="A0A821W356"/>
<feature type="non-terminal residue" evidence="1">
    <location>
        <position position="1"/>
    </location>
</feature>
<name>A0A821W356_9BILA</name>
<sequence>QANVVVDGILGAFRTDCIGISKLLMLSRDNPNANKTVEKTINDAMKKVNAELLNVGTCNLHVIHNVFNAGMDSVTKIKLC</sequence>
<evidence type="ECO:0000313" key="2">
    <source>
        <dbReference type="Proteomes" id="UP000663873"/>
    </source>
</evidence>